<reference evidence="2" key="1">
    <citation type="submission" date="2022-10" db="EMBL/GenBank/DDBJ databases">
        <title>Gaoshiqiia sediminis gen. nov., sp. nov., isolated from coastal sediment.</title>
        <authorList>
            <person name="Yu W.X."/>
            <person name="Mu D.S."/>
            <person name="Du J.Z."/>
            <person name="Liang Y.Q."/>
        </authorList>
    </citation>
    <scope>NUCLEOTIDE SEQUENCE</scope>
    <source>
        <strain evidence="2">A06</strain>
    </source>
</reference>
<dbReference type="RefSeq" id="WP_282591499.1">
    <property type="nucleotide sequence ID" value="NZ_JAPAAF010000010.1"/>
</dbReference>
<dbReference type="Pfam" id="PF07862">
    <property type="entry name" value="Nif11"/>
    <property type="match status" value="1"/>
</dbReference>
<feature type="domain" description="Nif11" evidence="1">
    <location>
        <begin position="1"/>
        <end position="47"/>
    </location>
</feature>
<name>A0AA42C8M7_9BACT</name>
<accession>A0AA42C8M7</accession>
<organism evidence="2 3">
    <name type="scientific">Gaoshiqia sediminis</name>
    <dbReference type="NCBI Taxonomy" id="2986998"/>
    <lineage>
        <taxon>Bacteria</taxon>
        <taxon>Pseudomonadati</taxon>
        <taxon>Bacteroidota</taxon>
        <taxon>Bacteroidia</taxon>
        <taxon>Marinilabiliales</taxon>
        <taxon>Prolixibacteraceae</taxon>
        <taxon>Gaoshiqia</taxon>
    </lineage>
</organism>
<dbReference type="InterPro" id="IPR012903">
    <property type="entry name" value="Nif11"/>
</dbReference>
<gene>
    <name evidence="2" type="ORF">N2K84_09170</name>
</gene>
<dbReference type="AlphaFoldDB" id="A0AA42C8M7"/>
<dbReference type="Proteomes" id="UP001163821">
    <property type="component" value="Unassembled WGS sequence"/>
</dbReference>
<keyword evidence="3" id="KW-1185">Reference proteome</keyword>
<evidence type="ECO:0000313" key="3">
    <source>
        <dbReference type="Proteomes" id="UP001163821"/>
    </source>
</evidence>
<dbReference type="EMBL" id="JAPAAF010000010">
    <property type="protein sequence ID" value="MCW0482896.1"/>
    <property type="molecule type" value="Genomic_DNA"/>
</dbReference>
<comment type="caution">
    <text evidence="2">The sequence shown here is derived from an EMBL/GenBank/DDBJ whole genome shotgun (WGS) entry which is preliminary data.</text>
</comment>
<evidence type="ECO:0000259" key="1">
    <source>
        <dbReference type="Pfam" id="PF07862"/>
    </source>
</evidence>
<proteinExistence type="predicted"/>
<evidence type="ECO:0000313" key="2">
    <source>
        <dbReference type="EMBL" id="MCW0482896.1"/>
    </source>
</evidence>
<sequence>MAIQSAIKFIRESQENRELRKTINQSPPKEIFDKLAGMGYEFTMEEFEEAVNMLHVKCQFEEEANRLMQTKLWFTIQF</sequence>
<protein>
    <submittedName>
        <fullName evidence="2">Nif11-like leader peptide family natural product</fullName>
    </submittedName>
</protein>